<dbReference type="PROSITE" id="PS50011">
    <property type="entry name" value="PROTEIN_KINASE_DOM"/>
    <property type="match status" value="1"/>
</dbReference>
<evidence type="ECO:0000313" key="5">
    <source>
        <dbReference type="EMBL" id="EGD77213.1"/>
    </source>
</evidence>
<feature type="transmembrane region" description="Helical" evidence="2">
    <location>
        <begin position="212"/>
        <end position="234"/>
    </location>
</feature>
<evidence type="ECO:0000256" key="1">
    <source>
        <dbReference type="ARBA" id="ARBA00009670"/>
    </source>
</evidence>
<proteinExistence type="inferred from homology"/>
<dbReference type="PANTHER" id="PTHR45890:SF1">
    <property type="entry name" value="AARF DOMAIN CONTAINING KINASE 2"/>
    <property type="match status" value="1"/>
</dbReference>
<evidence type="ECO:0000313" key="6">
    <source>
        <dbReference type="Proteomes" id="UP000007799"/>
    </source>
</evidence>
<evidence type="ECO:0000256" key="2">
    <source>
        <dbReference type="SAM" id="Phobius"/>
    </source>
</evidence>
<feature type="signal peptide" evidence="3">
    <location>
        <begin position="1"/>
        <end position="16"/>
    </location>
</feature>
<name>F2UJB4_SALR5</name>
<dbReference type="OrthoDB" id="427480at2759"/>
<dbReference type="GO" id="GO:0004672">
    <property type="term" value="F:protein kinase activity"/>
    <property type="evidence" value="ECO:0007669"/>
    <property type="project" value="InterPro"/>
</dbReference>
<keyword evidence="2" id="KW-1133">Transmembrane helix</keyword>
<dbReference type="SUPFAM" id="SSF56112">
    <property type="entry name" value="Protein kinase-like (PK-like)"/>
    <property type="match status" value="1"/>
</dbReference>
<feature type="domain" description="Protein kinase" evidence="4">
    <location>
        <begin position="312"/>
        <end position="646"/>
    </location>
</feature>
<keyword evidence="2" id="KW-0472">Membrane</keyword>
<dbReference type="PANTHER" id="PTHR45890">
    <property type="entry name" value="AARF DOMAIN CONTAINING KINASE 2 (PREDICTED)"/>
    <property type="match status" value="1"/>
</dbReference>
<dbReference type="RefSeq" id="XP_004990557.1">
    <property type="nucleotide sequence ID" value="XM_004990500.1"/>
</dbReference>
<dbReference type="GeneID" id="16071114"/>
<dbReference type="Pfam" id="PF03109">
    <property type="entry name" value="ABC1"/>
    <property type="match status" value="1"/>
</dbReference>
<dbReference type="InParanoid" id="F2UJB4"/>
<dbReference type="AlphaFoldDB" id="F2UJB4"/>
<dbReference type="InterPro" id="IPR011009">
    <property type="entry name" value="Kinase-like_dom_sf"/>
</dbReference>
<dbReference type="Gene3D" id="1.10.510.10">
    <property type="entry name" value="Transferase(Phosphotransferase) domain 1"/>
    <property type="match status" value="1"/>
</dbReference>
<dbReference type="EMBL" id="GL832977">
    <property type="protein sequence ID" value="EGD77213.1"/>
    <property type="molecule type" value="Genomic_DNA"/>
</dbReference>
<sequence>MHFLLMMTTMMMTAMAARGRIALLLPAAMRSALQAMGRGARVGGGRALWTDTQTCPVLRRSGLRAWHSSSTSTSSINTRVFSIGRGLHGRTLPRAHSTMQQSLTPHVWRRALSLTSNRGAAAAAGGGGGAAAAARFACHTRPATRAQLAVRLVAAAVPIKAGMTYSTHAAHGSKSGTSTAVARRKANSLDEALRELSVQSRIVRGLRVLRRIIRHLLLFTPVVLALPIAYALSFMSHHFIDIWWEWVLWTVQVSGPAFIKFVQWASSRRDLFDKQICDRFAQLHASVRKHPFEETKKTLTAAFGDGWDEYLDVNGSPVGSGCVAQVYRATLTANGEQHDVAVKVIHPYVQRLVLDDIEVLRFIAWALELIPALKWTSAVDSVEEYSKLMITQLDLRNEARNMLRFYDNFKRVHDVTVPLVLPEFVSENVLIETYEEGTPISSMFEADMPIRRRLARRCVEHFFRMMFDHNFVHGDLHPGNLRVKGVDDTGEPTGEDLQILLLDGGIATELSYRDRVNFVDLFSAIIQRNGREAGQLMLERTRLHDCPDPEGFVDAIDDLIRTAVDKGISLRRVRIGELLQRVLSLMCTYRVKIESNFTSIMIGIMVAEGVGRSLDPEVDLMKIAGPILLREKAKIAFLSAPPDADE</sequence>
<keyword evidence="2" id="KW-0812">Transmembrane</keyword>
<dbReference type="InterPro" id="IPR000719">
    <property type="entry name" value="Prot_kinase_dom"/>
</dbReference>
<accession>F2UJB4</accession>
<dbReference type="eggNOG" id="KOG1236">
    <property type="taxonomic scope" value="Eukaryota"/>
</dbReference>
<evidence type="ECO:0000259" key="4">
    <source>
        <dbReference type="PROSITE" id="PS50011"/>
    </source>
</evidence>
<keyword evidence="5" id="KW-0418">Kinase</keyword>
<reference evidence="5" key="1">
    <citation type="submission" date="2009-08" db="EMBL/GenBank/DDBJ databases">
        <title>Annotation of Salpingoeca rosetta.</title>
        <authorList>
            <consortium name="The Broad Institute Genome Sequencing Platform"/>
            <person name="Russ C."/>
            <person name="Cuomo C."/>
            <person name="Burger G."/>
            <person name="Gray M.W."/>
            <person name="Holland P.W.H."/>
            <person name="King N."/>
            <person name="Lang F.B.F."/>
            <person name="Roger A.J."/>
            <person name="Ruiz-Trillo I."/>
            <person name="Young S.K."/>
            <person name="Zeng Q."/>
            <person name="Gargeya S."/>
            <person name="Alvarado L."/>
            <person name="Berlin A."/>
            <person name="Chapman S.B."/>
            <person name="Chen Z."/>
            <person name="Freedman E."/>
            <person name="Gellesch M."/>
            <person name="Goldberg J."/>
            <person name="Griggs A."/>
            <person name="Gujja S."/>
            <person name="Heilman E."/>
            <person name="Heiman D."/>
            <person name="Howarth C."/>
            <person name="Mehta T."/>
            <person name="Neiman D."/>
            <person name="Pearson M."/>
            <person name="Roberts A."/>
            <person name="Saif S."/>
            <person name="Shea T."/>
            <person name="Shenoy N."/>
            <person name="Sisk P."/>
            <person name="Stolte C."/>
            <person name="Sykes S."/>
            <person name="White J."/>
            <person name="Yandava C."/>
            <person name="Haas B."/>
            <person name="Nusbaum C."/>
            <person name="Birren B."/>
        </authorList>
    </citation>
    <scope>NUCLEOTIDE SEQUENCE [LARGE SCALE GENOMIC DNA]</scope>
    <source>
        <strain evidence="5">ATCC 50818</strain>
    </source>
</reference>
<dbReference type="FunCoup" id="F2UJB4">
    <property type="interactions" value="302"/>
</dbReference>
<organism evidence="6">
    <name type="scientific">Salpingoeca rosetta (strain ATCC 50818 / BSB-021)</name>
    <dbReference type="NCBI Taxonomy" id="946362"/>
    <lineage>
        <taxon>Eukaryota</taxon>
        <taxon>Choanoflagellata</taxon>
        <taxon>Craspedida</taxon>
        <taxon>Salpingoecidae</taxon>
        <taxon>Salpingoeca</taxon>
    </lineage>
</organism>
<feature type="chain" id="PRO_5003291146" evidence="3">
    <location>
        <begin position="17"/>
        <end position="646"/>
    </location>
</feature>
<protein>
    <submittedName>
        <fullName evidence="5">Atypical/ABC1/ABC1-C protein kinase</fullName>
    </submittedName>
</protein>
<dbReference type="GO" id="GO:0005524">
    <property type="term" value="F:ATP binding"/>
    <property type="evidence" value="ECO:0007669"/>
    <property type="project" value="InterPro"/>
</dbReference>
<dbReference type="KEGG" id="sre:PTSG_08305"/>
<dbReference type="InterPro" id="IPR044095">
    <property type="entry name" value="ADCK2_dom"/>
</dbReference>
<dbReference type="CDD" id="cd13971">
    <property type="entry name" value="ADCK2-like"/>
    <property type="match status" value="1"/>
</dbReference>
<dbReference type="InterPro" id="IPR004147">
    <property type="entry name" value="ABC1_dom"/>
</dbReference>
<dbReference type="GO" id="GO:0005739">
    <property type="term" value="C:mitochondrion"/>
    <property type="evidence" value="ECO:0007669"/>
    <property type="project" value="TreeGrafter"/>
</dbReference>
<dbReference type="InterPro" id="IPR052402">
    <property type="entry name" value="ADCK_kinase"/>
</dbReference>
<keyword evidence="3" id="KW-0732">Signal</keyword>
<dbReference type="Proteomes" id="UP000007799">
    <property type="component" value="Unassembled WGS sequence"/>
</dbReference>
<dbReference type="OMA" id="PRAGECM"/>
<keyword evidence="6" id="KW-1185">Reference proteome</keyword>
<keyword evidence="5" id="KW-0808">Transferase</keyword>
<gene>
    <name evidence="5" type="ORF">PTSG_08305</name>
</gene>
<comment type="similarity">
    <text evidence="1">Belongs to the protein kinase superfamily. ADCK protein kinase family.</text>
</comment>
<dbReference type="STRING" id="946362.F2UJB4"/>
<evidence type="ECO:0000256" key="3">
    <source>
        <dbReference type="SAM" id="SignalP"/>
    </source>
</evidence>